<dbReference type="GO" id="GO:0004553">
    <property type="term" value="F:hydrolase activity, hydrolyzing O-glycosyl compounds"/>
    <property type="evidence" value="ECO:0007669"/>
    <property type="project" value="InterPro"/>
</dbReference>
<dbReference type="Pfam" id="PF21365">
    <property type="entry name" value="Glyco_hydro_31_3rd"/>
    <property type="match status" value="1"/>
</dbReference>
<dbReference type="GO" id="GO:0030246">
    <property type="term" value="F:carbohydrate binding"/>
    <property type="evidence" value="ECO:0007669"/>
    <property type="project" value="InterPro"/>
</dbReference>
<dbReference type="GO" id="GO:0016740">
    <property type="term" value="F:transferase activity"/>
    <property type="evidence" value="ECO:0007669"/>
    <property type="project" value="UniProtKB-KW"/>
</dbReference>
<keyword evidence="9" id="KW-1185">Reference proteome</keyword>
<keyword evidence="8" id="KW-0808">Transferase</keyword>
<dbReference type="InterPro" id="IPR025887">
    <property type="entry name" value="Glyco_hydro_31_N_dom"/>
</dbReference>
<keyword evidence="3" id="KW-0732">Signal</keyword>
<dbReference type="InterPro" id="IPR000322">
    <property type="entry name" value="Glyco_hydro_31_TIM"/>
</dbReference>
<dbReference type="Proteomes" id="UP000199308">
    <property type="component" value="Unassembled WGS sequence"/>
</dbReference>
<dbReference type="Gene3D" id="2.60.40.1180">
    <property type="entry name" value="Golgi alpha-mannosidase II"/>
    <property type="match status" value="2"/>
</dbReference>
<dbReference type="Pfam" id="PF17137">
    <property type="entry name" value="DUF5110"/>
    <property type="match status" value="1"/>
</dbReference>
<dbReference type="InterPro" id="IPR033403">
    <property type="entry name" value="DUF5110"/>
</dbReference>
<evidence type="ECO:0000256" key="1">
    <source>
        <dbReference type="ARBA" id="ARBA00007806"/>
    </source>
</evidence>
<evidence type="ECO:0000313" key="9">
    <source>
        <dbReference type="Proteomes" id="UP000199308"/>
    </source>
</evidence>
<feature type="domain" description="DUF5110" evidence="6">
    <location>
        <begin position="678"/>
        <end position="754"/>
    </location>
</feature>
<dbReference type="RefSeq" id="WP_093328700.1">
    <property type="nucleotide sequence ID" value="NZ_AP027363.1"/>
</dbReference>
<dbReference type="Gene3D" id="2.60.40.1760">
    <property type="entry name" value="glycosyl hydrolase (family 31)"/>
    <property type="match status" value="1"/>
</dbReference>
<dbReference type="InterPro" id="IPR011013">
    <property type="entry name" value="Gal_mutarotase_sf_dom"/>
</dbReference>
<feature type="signal peptide" evidence="3">
    <location>
        <begin position="1"/>
        <end position="17"/>
    </location>
</feature>
<dbReference type="STRING" id="349064.SAMN05660429_01352"/>
<dbReference type="Pfam" id="PF01055">
    <property type="entry name" value="Glyco_hydro_31_2nd"/>
    <property type="match status" value="1"/>
</dbReference>
<protein>
    <submittedName>
        <fullName evidence="8">Oligosaccharide 4-alpha-D-glucosyltransferase</fullName>
    </submittedName>
</protein>
<evidence type="ECO:0000313" key="8">
    <source>
        <dbReference type="EMBL" id="SET23947.1"/>
    </source>
</evidence>
<keyword evidence="2" id="KW-0378">Hydrolase</keyword>
<dbReference type="Pfam" id="PF13802">
    <property type="entry name" value="Gal_mutarotas_2"/>
    <property type="match status" value="1"/>
</dbReference>
<evidence type="ECO:0000259" key="5">
    <source>
        <dbReference type="Pfam" id="PF13802"/>
    </source>
</evidence>
<evidence type="ECO:0000256" key="3">
    <source>
        <dbReference type="SAM" id="SignalP"/>
    </source>
</evidence>
<dbReference type="SUPFAM" id="SSF51445">
    <property type="entry name" value="(Trans)glycosidases"/>
    <property type="match status" value="1"/>
</dbReference>
<dbReference type="PANTHER" id="PTHR43863">
    <property type="entry name" value="HYDROLASE, PUTATIVE (AFU_ORTHOLOGUE AFUA_1G03140)-RELATED"/>
    <property type="match status" value="1"/>
</dbReference>
<dbReference type="InterPro" id="IPR048395">
    <property type="entry name" value="Glyco_hydro_31_C"/>
</dbReference>
<comment type="similarity">
    <text evidence="1 2">Belongs to the glycosyl hydrolase 31 family.</text>
</comment>
<feature type="domain" description="Glycoside hydrolase family 31 TIM barrel" evidence="4">
    <location>
        <begin position="241"/>
        <end position="568"/>
    </location>
</feature>
<organism evidence="8 9">
    <name type="scientific">Thalassotalea agarivorans</name>
    <name type="common">Thalassomonas agarivorans</name>
    <dbReference type="NCBI Taxonomy" id="349064"/>
    <lineage>
        <taxon>Bacteria</taxon>
        <taxon>Pseudomonadati</taxon>
        <taxon>Pseudomonadota</taxon>
        <taxon>Gammaproteobacteria</taxon>
        <taxon>Alteromonadales</taxon>
        <taxon>Colwelliaceae</taxon>
        <taxon>Thalassotalea</taxon>
    </lineage>
</organism>
<dbReference type="InterPro" id="IPR017853">
    <property type="entry name" value="GH"/>
</dbReference>
<evidence type="ECO:0000259" key="7">
    <source>
        <dbReference type="Pfam" id="PF21365"/>
    </source>
</evidence>
<accession>A0A1I0CWY7</accession>
<dbReference type="EMBL" id="FOHK01000005">
    <property type="protein sequence ID" value="SET23947.1"/>
    <property type="molecule type" value="Genomic_DNA"/>
</dbReference>
<dbReference type="PANTHER" id="PTHR43863:SF2">
    <property type="entry name" value="MALTASE-GLUCOAMYLASE"/>
    <property type="match status" value="1"/>
</dbReference>
<keyword evidence="2" id="KW-0326">Glycosidase</keyword>
<dbReference type="SUPFAM" id="SSF74650">
    <property type="entry name" value="Galactose mutarotase-like"/>
    <property type="match status" value="1"/>
</dbReference>
<dbReference type="AlphaFoldDB" id="A0A1I0CWY7"/>
<dbReference type="CDD" id="cd14752">
    <property type="entry name" value="GH31_N"/>
    <property type="match status" value="1"/>
</dbReference>
<feature type="chain" id="PRO_5011640572" evidence="3">
    <location>
        <begin position="18"/>
        <end position="797"/>
    </location>
</feature>
<dbReference type="InterPro" id="IPR051816">
    <property type="entry name" value="Glycosyl_Hydrolase_31"/>
</dbReference>
<sequence>MKRIVLFILLSVSFVSAGADYKSHQLKNGKLHIQTDKHEVVIAPLSSQAFEVVYLADQKQLPSFAIDPTQDFNAQASLTVEEERLLFEADDLTAVIYKSPLRISYYQQNKLLAAEEAGYFNYQTALGFRFHLTDDEKLMGTGERVVGMNRRGMRLPLYNKADYGYETESTQMNYSLPIVMSDKKYMIVFDNSAAGWVDLGYSEKNVLQFEASGGRSAYIIAAGESYPALIHEYVNITGKQPLPPRWAFGNHASRFGYKSQQQVIDTIAAYKEHKVPVDSIILDLFWFGPDIQGHMGNLDWDLNTFPAPEQMISQLQAQGVNTVLITEPFVLTSSSKWEEAKAKGVLGKNAGGKNPQTFDFYFGNTGLIDVFDDKGKAWFGDVYKRLAKQGVTGVWGDLGEPEVHPATMLHHVSDADMTVTGDAIHNAYGHQWAQVVRDALHELTPAQRQFIIMRAGFAGSQRFGLIPWTGDVNRSWGGLKPQVELSLQMSLLGLAYTHSDLGGFAGGEAFDQDLYLRWLQYGVFQPIYRPHAQDNIAPEPVFHDEETIRIARDYINLRYKLLPYVYTLAYENSTTGMPLMRPMFFENEQDSSLIDEKDQYFWGDSFLVKPVTDPKLTSIEVNLPAGKWFDYFSTRAYEGGQTIDYPLTLETMPVLVRGGAIIPSVPVVQSTQDYSSAQLQLDYYFDGSTAPHSATMYEDDGMSATSLTDKAFELLSFDAQTQGKTLSFSLNRTAQGQGYKGMPAQRSITLVVHNISAVAGVELAGEPHAFEYDETTQKLTVTFAWQHQLATVKITQK</sequence>
<gene>
    <name evidence="8" type="ORF">SAMN05660429_01352</name>
</gene>
<dbReference type="InterPro" id="IPR013780">
    <property type="entry name" value="Glyco_hydro_b"/>
</dbReference>
<evidence type="ECO:0000259" key="6">
    <source>
        <dbReference type="Pfam" id="PF17137"/>
    </source>
</evidence>
<dbReference type="Gene3D" id="3.20.20.80">
    <property type="entry name" value="Glycosidases"/>
    <property type="match status" value="1"/>
</dbReference>
<feature type="domain" description="Glycoside hydrolase family 31 N-terminal" evidence="5">
    <location>
        <begin position="46"/>
        <end position="198"/>
    </location>
</feature>
<evidence type="ECO:0000256" key="2">
    <source>
        <dbReference type="RuleBase" id="RU361185"/>
    </source>
</evidence>
<dbReference type="OrthoDB" id="176168at2"/>
<feature type="domain" description="Glycosyl hydrolase family 31 C-terminal" evidence="7">
    <location>
        <begin position="576"/>
        <end position="662"/>
    </location>
</feature>
<name>A0A1I0CWY7_THASX</name>
<dbReference type="SUPFAM" id="SSF51011">
    <property type="entry name" value="Glycosyl hydrolase domain"/>
    <property type="match status" value="1"/>
</dbReference>
<dbReference type="GO" id="GO:0005975">
    <property type="term" value="P:carbohydrate metabolic process"/>
    <property type="evidence" value="ECO:0007669"/>
    <property type="project" value="InterPro"/>
</dbReference>
<proteinExistence type="inferred from homology"/>
<reference evidence="8 9" key="1">
    <citation type="submission" date="2016-10" db="EMBL/GenBank/DDBJ databases">
        <authorList>
            <person name="de Groot N.N."/>
        </authorList>
    </citation>
    <scope>NUCLEOTIDE SEQUENCE [LARGE SCALE GENOMIC DNA]</scope>
    <source>
        <strain evidence="8 9">DSM 19706</strain>
    </source>
</reference>
<evidence type="ECO:0000259" key="4">
    <source>
        <dbReference type="Pfam" id="PF01055"/>
    </source>
</evidence>